<dbReference type="InterPro" id="IPR006139">
    <property type="entry name" value="D-isomer_2_OHA_DH_cat_dom"/>
</dbReference>
<dbReference type="RefSeq" id="WP_338001880.1">
    <property type="nucleotide sequence ID" value="NZ_JAOPKA010000001.1"/>
</dbReference>
<dbReference type="InterPro" id="IPR050857">
    <property type="entry name" value="D-2-hydroxyacid_DH"/>
</dbReference>
<evidence type="ECO:0000259" key="5">
    <source>
        <dbReference type="Pfam" id="PF00389"/>
    </source>
</evidence>
<evidence type="ECO:0000256" key="2">
    <source>
        <dbReference type="ARBA" id="ARBA00023002"/>
    </source>
</evidence>
<organism evidence="7 8">
    <name type="scientific">Natronoglomus mannanivorans</name>
    <dbReference type="NCBI Taxonomy" id="2979990"/>
    <lineage>
        <taxon>Archaea</taxon>
        <taxon>Methanobacteriati</taxon>
        <taxon>Methanobacteriota</taxon>
        <taxon>Stenosarchaea group</taxon>
        <taxon>Halobacteria</taxon>
        <taxon>Halobacteriales</taxon>
        <taxon>Natrialbaceae</taxon>
        <taxon>Natronoglomus</taxon>
    </lineage>
</organism>
<comment type="caution">
    <text evidence="7">The sequence shown here is derived from an EMBL/GenBank/DDBJ whole genome shotgun (WGS) entry which is preliminary data.</text>
</comment>
<dbReference type="CDD" id="cd12167">
    <property type="entry name" value="2-Hacid_dh_8"/>
    <property type="match status" value="1"/>
</dbReference>
<accession>A0AAP2YW78</accession>
<dbReference type="Pfam" id="PF02826">
    <property type="entry name" value="2-Hacid_dh_C"/>
    <property type="match status" value="1"/>
</dbReference>
<dbReference type="Pfam" id="PF00389">
    <property type="entry name" value="2-Hacid_dh"/>
    <property type="match status" value="1"/>
</dbReference>
<keyword evidence="3" id="KW-0520">NAD</keyword>
<feature type="domain" description="D-isomer specific 2-hydroxyacid dehydrogenase catalytic" evidence="5">
    <location>
        <begin position="24"/>
        <end position="315"/>
    </location>
</feature>
<dbReference type="AlphaFoldDB" id="A0AAP2YW78"/>
<reference evidence="7" key="1">
    <citation type="submission" date="2022-09" db="EMBL/GenBank/DDBJ databases">
        <title>Enrichment on poylsaccharides allowed isolation of novel metabolic and taxonomic groups of Haloarchaea.</title>
        <authorList>
            <person name="Sorokin D.Y."/>
            <person name="Elcheninov A.G."/>
            <person name="Khizhniak T.V."/>
            <person name="Kolganova T.V."/>
            <person name="Kublanov I.V."/>
        </authorList>
    </citation>
    <scope>NUCLEOTIDE SEQUENCE</scope>
    <source>
        <strain evidence="7">AArc-xg1-1</strain>
    </source>
</reference>
<evidence type="ECO:0000313" key="7">
    <source>
        <dbReference type="EMBL" id="MCU4740024.1"/>
    </source>
</evidence>
<dbReference type="GO" id="GO:0016616">
    <property type="term" value="F:oxidoreductase activity, acting on the CH-OH group of donors, NAD or NADP as acceptor"/>
    <property type="evidence" value="ECO:0007669"/>
    <property type="project" value="InterPro"/>
</dbReference>
<sequence length="329" mass="36408">MNVLVAMPNGALREDFFPPQTKSRLESIADVTWNESGEEWSQRELRDRIQGIDVCVTGWGCPQLTADVVDRADDLELLAHTGGSVATIASEAVYDAGIDVVSANDVMAEYVAEYVLGAILTHVRCLGELNAAMHRGRTDSDSYFIESLHDSTIGLVGLGTIGRFFLEHLRSFDVTVDVYDPYIDDDALDEFPFVTRTDLETALSSEIVSLHAARTPETIGMLDAEELAQVPDDALFVNTARAELVVEDALLDELRSGRFSAILDVFHEEPLPDDHELRDLENVFLTPHVGGSQIRPPLTESVIDDIVRYRDGEPLEHGIPRGAWELMTR</sequence>
<evidence type="ECO:0000259" key="6">
    <source>
        <dbReference type="Pfam" id="PF02826"/>
    </source>
</evidence>
<dbReference type="InterPro" id="IPR036291">
    <property type="entry name" value="NAD(P)-bd_dom_sf"/>
</dbReference>
<name>A0AAP2YW78_9EURY</name>
<dbReference type="InterPro" id="IPR006140">
    <property type="entry name" value="D-isomer_DH_NAD-bd"/>
</dbReference>
<feature type="domain" description="D-isomer specific 2-hydroxyacid dehydrogenase NAD-binding" evidence="6">
    <location>
        <begin position="117"/>
        <end position="290"/>
    </location>
</feature>
<dbReference type="Proteomes" id="UP001321018">
    <property type="component" value="Unassembled WGS sequence"/>
</dbReference>
<dbReference type="Gene3D" id="3.40.50.720">
    <property type="entry name" value="NAD(P)-binding Rossmann-like Domain"/>
    <property type="match status" value="2"/>
</dbReference>
<proteinExistence type="inferred from homology"/>
<dbReference type="EMBL" id="JAOPKA010000001">
    <property type="protein sequence ID" value="MCU4740024.1"/>
    <property type="molecule type" value="Genomic_DNA"/>
</dbReference>
<evidence type="ECO:0000313" key="8">
    <source>
        <dbReference type="Proteomes" id="UP001321018"/>
    </source>
</evidence>
<gene>
    <name evidence="7" type="ORF">OB960_01230</name>
</gene>
<evidence type="ECO:0000256" key="1">
    <source>
        <dbReference type="ARBA" id="ARBA00005854"/>
    </source>
</evidence>
<dbReference type="PANTHER" id="PTHR42789:SF1">
    <property type="entry name" value="D-ISOMER SPECIFIC 2-HYDROXYACID DEHYDROGENASE FAMILY PROTEIN (AFU_ORTHOLOGUE AFUA_6G10090)"/>
    <property type="match status" value="1"/>
</dbReference>
<dbReference type="GO" id="GO:0051287">
    <property type="term" value="F:NAD binding"/>
    <property type="evidence" value="ECO:0007669"/>
    <property type="project" value="InterPro"/>
</dbReference>
<evidence type="ECO:0000256" key="3">
    <source>
        <dbReference type="ARBA" id="ARBA00023027"/>
    </source>
</evidence>
<protein>
    <submittedName>
        <fullName evidence="7">Hydroxyacid dehydrogenase</fullName>
    </submittedName>
</protein>
<dbReference type="PANTHER" id="PTHR42789">
    <property type="entry name" value="D-ISOMER SPECIFIC 2-HYDROXYACID DEHYDROGENASE FAMILY PROTEIN (AFU_ORTHOLOGUE AFUA_6G10090)"/>
    <property type="match status" value="1"/>
</dbReference>
<dbReference type="SUPFAM" id="SSF51735">
    <property type="entry name" value="NAD(P)-binding Rossmann-fold domains"/>
    <property type="match status" value="1"/>
</dbReference>
<comment type="similarity">
    <text evidence="1 4">Belongs to the D-isomer specific 2-hydroxyacid dehydrogenase family.</text>
</comment>
<keyword evidence="2 4" id="KW-0560">Oxidoreductase</keyword>
<dbReference type="SUPFAM" id="SSF52283">
    <property type="entry name" value="Formate/glycerate dehydrogenase catalytic domain-like"/>
    <property type="match status" value="1"/>
</dbReference>
<evidence type="ECO:0000256" key="4">
    <source>
        <dbReference type="RuleBase" id="RU003719"/>
    </source>
</evidence>